<feature type="compositionally biased region" description="Gly residues" evidence="1">
    <location>
        <begin position="114"/>
        <end position="124"/>
    </location>
</feature>
<evidence type="ECO:0000313" key="2">
    <source>
        <dbReference type="EMBL" id="CAB4050030.1"/>
    </source>
</evidence>
<gene>
    <name evidence="2" type="ORF">LMG9964_03692</name>
</gene>
<dbReference type="AlphaFoldDB" id="A0A6J5K7W7"/>
<dbReference type="Proteomes" id="UP000494102">
    <property type="component" value="Unassembled WGS sequence"/>
</dbReference>
<feature type="compositionally biased region" description="Basic and acidic residues" evidence="1">
    <location>
        <begin position="93"/>
        <end position="106"/>
    </location>
</feature>
<organism evidence="2 3">
    <name type="scientific">Paraburkholderia phenoliruptrix</name>
    <dbReference type="NCBI Taxonomy" id="252970"/>
    <lineage>
        <taxon>Bacteria</taxon>
        <taxon>Pseudomonadati</taxon>
        <taxon>Pseudomonadota</taxon>
        <taxon>Betaproteobacteria</taxon>
        <taxon>Burkholderiales</taxon>
        <taxon>Burkholderiaceae</taxon>
        <taxon>Paraburkholderia</taxon>
    </lineage>
</organism>
<sequence length="187" mass="20187">MAVGNAPRRSMSAASARVPQQVRRSSNGGFQASLRASESRVDGLSRTKHWSWGALIVALCSFAYAKGPGALPGGARFFVDTYGHGNYVNRDVGRDFQRPAKPDSNIRRVAGPGAYPGEGRGGIPYRGVITQVSAESRPGQRPQSNAPVRSGSIRADVARYNEERSSLRTMQRQADDGRPPEGSPYRN</sequence>
<evidence type="ECO:0000256" key="1">
    <source>
        <dbReference type="SAM" id="MobiDB-lite"/>
    </source>
</evidence>
<proteinExistence type="predicted"/>
<accession>A0A6J5K7W7</accession>
<name>A0A6J5K7W7_9BURK</name>
<feature type="region of interest" description="Disordered" evidence="1">
    <location>
        <begin position="93"/>
        <end position="187"/>
    </location>
</feature>
<feature type="compositionally biased region" description="Polar residues" evidence="1">
    <location>
        <begin position="22"/>
        <end position="36"/>
    </location>
</feature>
<evidence type="ECO:0008006" key="4">
    <source>
        <dbReference type="Google" id="ProtNLM"/>
    </source>
</evidence>
<dbReference type="EMBL" id="CADILN010000004">
    <property type="protein sequence ID" value="CAB4050030.1"/>
    <property type="molecule type" value="Genomic_DNA"/>
</dbReference>
<feature type="compositionally biased region" description="Basic and acidic residues" evidence="1">
    <location>
        <begin position="156"/>
        <end position="166"/>
    </location>
</feature>
<protein>
    <recommendedName>
        <fullName evidence="4">Peptide-binding protein</fullName>
    </recommendedName>
</protein>
<feature type="region of interest" description="Disordered" evidence="1">
    <location>
        <begin position="1"/>
        <end position="38"/>
    </location>
</feature>
<reference evidence="2 3" key="1">
    <citation type="submission" date="2020-04" db="EMBL/GenBank/DDBJ databases">
        <authorList>
            <person name="De Canck E."/>
        </authorList>
    </citation>
    <scope>NUCLEOTIDE SEQUENCE [LARGE SCALE GENOMIC DNA]</scope>
    <source>
        <strain evidence="2 3">LMG 9964</strain>
    </source>
</reference>
<evidence type="ECO:0000313" key="3">
    <source>
        <dbReference type="Proteomes" id="UP000494102"/>
    </source>
</evidence>
<feature type="compositionally biased region" description="Low complexity" evidence="1">
    <location>
        <begin position="8"/>
        <end position="17"/>
    </location>
</feature>